<dbReference type="KEGG" id="upa:UPA3_0366"/>
<dbReference type="AlphaFoldDB" id="A0A2C9DZ44"/>
<dbReference type="HOGENOM" id="CLU_071037_2_1_14"/>
<dbReference type="PANTHER" id="PTHR38451">
    <property type="entry name" value="TRNA (ADENINE(22)-N(1))-METHYLTRANSFERASE"/>
    <property type="match status" value="1"/>
</dbReference>
<gene>
    <name evidence="1" type="ordered locus">UPA3_0366</name>
</gene>
<evidence type="ECO:0008006" key="3">
    <source>
        <dbReference type="Google" id="ProtNLM"/>
    </source>
</evidence>
<protein>
    <recommendedName>
        <fullName evidence="3">SAM-dependent methyltransferase</fullName>
    </recommendedName>
</protein>
<dbReference type="PIRSF" id="PIRSF018637">
    <property type="entry name" value="TrmK"/>
    <property type="match status" value="1"/>
</dbReference>
<dbReference type="RefSeq" id="WP_006688536.1">
    <property type="nucleotide sequence ID" value="NC_010503.1"/>
</dbReference>
<dbReference type="Gene3D" id="3.40.50.150">
    <property type="entry name" value="Vaccinia Virus protein VP39"/>
    <property type="match status" value="1"/>
</dbReference>
<dbReference type="InterPro" id="IPR029063">
    <property type="entry name" value="SAM-dependent_MTases_sf"/>
</dbReference>
<dbReference type="SUPFAM" id="SSF53335">
    <property type="entry name" value="S-adenosyl-L-methionine-dependent methyltransferases"/>
    <property type="match status" value="1"/>
</dbReference>
<dbReference type="InterPro" id="IPR006901">
    <property type="entry name" value="TrmK"/>
</dbReference>
<evidence type="ECO:0000313" key="1">
    <source>
        <dbReference type="EMBL" id="ACA33276.1"/>
    </source>
</evidence>
<dbReference type="Pfam" id="PF04816">
    <property type="entry name" value="TrmK"/>
    <property type="match status" value="1"/>
</dbReference>
<name>A0A2C9DZ44_UREP2</name>
<dbReference type="PANTHER" id="PTHR38451:SF1">
    <property type="entry name" value="TRNA (ADENINE(22)-N(1))-METHYLTRANSFERASE"/>
    <property type="match status" value="1"/>
</dbReference>
<reference evidence="1 2" key="1">
    <citation type="submission" date="2008-02" db="EMBL/GenBank/DDBJ databases">
        <title>Genome sequence of Ureaplasma parvum serovar 3.</title>
        <authorList>
            <person name="Methe B.A."/>
            <person name="Glass J."/>
            <person name="Waites K."/>
            <person name="Shrivastava S."/>
        </authorList>
    </citation>
    <scope>NUCLEOTIDE SEQUENCE [LARGE SCALE GENOMIC DNA]</scope>
    <source>
        <strain evidence="2">ATCC 27815 / 27 / NCTC 11736</strain>
    </source>
</reference>
<dbReference type="Proteomes" id="UP000002162">
    <property type="component" value="Chromosome"/>
</dbReference>
<evidence type="ECO:0000313" key="2">
    <source>
        <dbReference type="Proteomes" id="UP000002162"/>
    </source>
</evidence>
<dbReference type="EMBL" id="CP000942">
    <property type="protein sequence ID" value="ACA33276.1"/>
    <property type="molecule type" value="Genomic_DNA"/>
</dbReference>
<dbReference type="GeneID" id="29672378"/>
<sequence>MNPKTRIAFIADLINDAQNVVDVGSDHAYLAKILLVNNKAQHVTNIEVNQGPLENGINNLTKNNLLKRTTNILNDGFKGLILEQTFDYCVIAGMGATSIIEILEQNKNQIKNYILQPNTQSYKIRKYLNNHSYQIKVEHIFVEKKIFYEIIICSKTINVPKLIEKDYYISSQMHKDSLNLYFKFLKRRYEYLKALDISLVSENIVKEYEYIKEFINEKNGY</sequence>
<organism evidence="1 2">
    <name type="scientific">Ureaplasma parvum serovar 3 (strain ATCC 27815 / 27 / NCTC 11736)</name>
    <dbReference type="NCBI Taxonomy" id="505682"/>
    <lineage>
        <taxon>Bacteria</taxon>
        <taxon>Bacillati</taxon>
        <taxon>Mycoplasmatota</taxon>
        <taxon>Mycoplasmoidales</taxon>
        <taxon>Mycoplasmoidaceae</taxon>
        <taxon>Ureaplasma</taxon>
    </lineage>
</organism>
<accession>A0A2C9DZ44</accession>
<proteinExistence type="predicted"/>
<dbReference type="GO" id="GO:0160105">
    <property type="term" value="F:tRNA (adenine(22)-N1)-methyltransferase activity"/>
    <property type="evidence" value="ECO:0007669"/>
    <property type="project" value="InterPro"/>
</dbReference>